<dbReference type="Proteomes" id="UP000008316">
    <property type="component" value="Chromosome 1"/>
</dbReference>
<dbReference type="eggNOG" id="COG3845">
    <property type="taxonomic scope" value="Bacteria"/>
</dbReference>
<proteinExistence type="predicted"/>
<evidence type="ECO:0000256" key="2">
    <source>
        <dbReference type="ARBA" id="ARBA00022519"/>
    </source>
</evidence>
<dbReference type="InterPro" id="IPR050107">
    <property type="entry name" value="ABC_carbohydrate_import_ATPase"/>
</dbReference>
<name>F2L8Q7_BURGS</name>
<keyword evidence="3" id="KW-0762">Sugar transport</keyword>
<feature type="domain" description="ABC transporter" evidence="8">
    <location>
        <begin position="340"/>
        <end position="584"/>
    </location>
</feature>
<feature type="region of interest" description="Disordered" evidence="7">
    <location>
        <begin position="583"/>
        <end position="616"/>
    </location>
</feature>
<evidence type="ECO:0000313" key="9">
    <source>
        <dbReference type="EMBL" id="AEA61283.1"/>
    </source>
</evidence>
<dbReference type="InterPro" id="IPR027417">
    <property type="entry name" value="P-loop_NTPase"/>
</dbReference>
<dbReference type="PROSITE" id="PS50893">
    <property type="entry name" value="ABC_TRANSPORTER_2"/>
    <property type="match status" value="2"/>
</dbReference>
<organism evidence="9 10">
    <name type="scientific">Burkholderia gladioli (strain BSR3)</name>
    <dbReference type="NCBI Taxonomy" id="999541"/>
    <lineage>
        <taxon>Bacteria</taxon>
        <taxon>Pseudomonadati</taxon>
        <taxon>Pseudomonadota</taxon>
        <taxon>Betaproteobacteria</taxon>
        <taxon>Burkholderiales</taxon>
        <taxon>Burkholderiaceae</taxon>
        <taxon>Burkholderia</taxon>
    </lineage>
</organism>
<evidence type="ECO:0000256" key="5">
    <source>
        <dbReference type="ARBA" id="ARBA00022741"/>
    </source>
</evidence>
<protein>
    <submittedName>
        <fullName evidence="9">ABC transporter, ATP-binding protein</fullName>
    </submittedName>
</protein>
<dbReference type="Gene3D" id="3.40.50.300">
    <property type="entry name" value="P-loop containing nucleotide triphosphate hydrolases"/>
    <property type="match status" value="2"/>
</dbReference>
<dbReference type="Pfam" id="PF00005">
    <property type="entry name" value="ABC_tran"/>
    <property type="match status" value="2"/>
</dbReference>
<dbReference type="AlphaFoldDB" id="F2L8Q7"/>
<reference evidence="9 10" key="1">
    <citation type="journal article" date="2011" name="J. Bacteriol.">
        <title>Complete genome sequence of Burkholderia gladioli BSR3.</title>
        <authorList>
            <person name="Seo Y.S."/>
            <person name="Lim J."/>
            <person name="Choi B.S."/>
            <person name="Kim H."/>
            <person name="Goo E."/>
            <person name="Lee B."/>
            <person name="Lim J.S."/>
            <person name="Choi I.Y."/>
            <person name="Moon J.S."/>
            <person name="Kim J."/>
            <person name="Hwang I."/>
        </authorList>
    </citation>
    <scope>NUCLEOTIDE SEQUENCE [LARGE SCALE GENOMIC DNA]</scope>
    <source>
        <strain evidence="9 10">BSR3</strain>
    </source>
</reference>
<dbReference type="CDD" id="cd03215">
    <property type="entry name" value="ABC_Carb_Monos_II"/>
    <property type="match status" value="1"/>
</dbReference>
<dbReference type="HOGENOM" id="CLU_000604_92_0_4"/>
<evidence type="ECO:0000256" key="4">
    <source>
        <dbReference type="ARBA" id="ARBA00022737"/>
    </source>
</evidence>
<dbReference type="InterPro" id="IPR017871">
    <property type="entry name" value="ABC_transporter-like_CS"/>
</dbReference>
<dbReference type="STRING" id="999541.bgla_1g26650"/>
<dbReference type="RefSeq" id="WP_013698610.1">
    <property type="nucleotide sequence ID" value="NC_015381.1"/>
</dbReference>
<keyword evidence="2" id="KW-0997">Cell inner membrane</keyword>
<evidence type="ECO:0000256" key="1">
    <source>
        <dbReference type="ARBA" id="ARBA00022475"/>
    </source>
</evidence>
<gene>
    <name evidence="9" type="ordered locus">bgla_1g26650</name>
</gene>
<keyword evidence="10" id="KW-1185">Reference proteome</keyword>
<keyword evidence="2" id="KW-0472">Membrane</keyword>
<sequence>MRRVARPIGAADAADALDAANGRALGIEVIGASKSFGAFRALDQVSLKIAPGSVHALLGENGAGKSTLVKGLVGYGPLDAGQIIAGTREVRIASPREAQALDIGMVYQHFTLAAGMSVEENLLLARAALPWRIDWHAERGRLERFLARMPFRLRLDAPVSSLAAGEKQKLEILKQLYLERRFLILDEPTSVLTPQEADEVLGLMRELASARVLTVLMITHKFREVLDFADAVTVLRKGRAVAQANVADTSRDELAAWMMGVETAARDAADDATTNATNTTNATTSASASAAKNAATSATMIATTGAVTSATSSPAASLPDTTLSARATRRPCPADAPIGLAASGLTVRDDLGLPAVRELSLAVRRGEILGIAGVSGNGQKALVEALIGQRQPAAGRMAVGGRPYRATREEMRERRVFAIPEEPLRNACIASMSVAENLALRDFDRAPLRAQGWRLDRRALRRRAAERIAEFKVSPPLPERAIGTLSGGNVQRAVLARELGQPVEVLIVANPVFGLDFASVADIHARLLAAREAGAAILLVSEDLDELLALSDRIAVMSAGRLVFETEAAGADRAVLGRYMAGHDEADQPAASSGRPGAAHAHREPARPADAPSTHR</sequence>
<keyword evidence="6 9" id="KW-0067">ATP-binding</keyword>
<dbReference type="GO" id="GO:0005524">
    <property type="term" value="F:ATP binding"/>
    <property type="evidence" value="ECO:0007669"/>
    <property type="project" value="UniProtKB-KW"/>
</dbReference>
<dbReference type="KEGG" id="bgd:bgla_1g26650"/>
<evidence type="ECO:0000256" key="6">
    <source>
        <dbReference type="ARBA" id="ARBA00022840"/>
    </source>
</evidence>
<dbReference type="PANTHER" id="PTHR43790:SF4">
    <property type="entry name" value="GUANOSINE IMPORT ATP-BINDING PROTEIN NUPO"/>
    <property type="match status" value="1"/>
</dbReference>
<dbReference type="GO" id="GO:0016887">
    <property type="term" value="F:ATP hydrolysis activity"/>
    <property type="evidence" value="ECO:0007669"/>
    <property type="project" value="InterPro"/>
</dbReference>
<dbReference type="PANTHER" id="PTHR43790">
    <property type="entry name" value="CARBOHYDRATE TRANSPORT ATP-BINDING PROTEIN MG119-RELATED"/>
    <property type="match status" value="1"/>
</dbReference>
<keyword evidence="3" id="KW-0813">Transport</keyword>
<keyword evidence="1" id="KW-1003">Cell membrane</keyword>
<dbReference type="SUPFAM" id="SSF52540">
    <property type="entry name" value="P-loop containing nucleoside triphosphate hydrolases"/>
    <property type="match status" value="2"/>
</dbReference>
<feature type="domain" description="ABC transporter" evidence="8">
    <location>
        <begin position="27"/>
        <end position="262"/>
    </location>
</feature>
<keyword evidence="5" id="KW-0547">Nucleotide-binding</keyword>
<dbReference type="InterPro" id="IPR003439">
    <property type="entry name" value="ABC_transporter-like_ATP-bd"/>
</dbReference>
<dbReference type="EMBL" id="CP002599">
    <property type="protein sequence ID" value="AEA61283.1"/>
    <property type="molecule type" value="Genomic_DNA"/>
</dbReference>
<evidence type="ECO:0000313" key="10">
    <source>
        <dbReference type="Proteomes" id="UP000008316"/>
    </source>
</evidence>
<dbReference type="InterPro" id="IPR003593">
    <property type="entry name" value="AAA+_ATPase"/>
</dbReference>
<evidence type="ECO:0000256" key="3">
    <source>
        <dbReference type="ARBA" id="ARBA00022597"/>
    </source>
</evidence>
<evidence type="ECO:0000256" key="7">
    <source>
        <dbReference type="SAM" id="MobiDB-lite"/>
    </source>
</evidence>
<keyword evidence="4" id="KW-0677">Repeat</keyword>
<evidence type="ECO:0000259" key="8">
    <source>
        <dbReference type="PROSITE" id="PS50893"/>
    </source>
</evidence>
<dbReference type="PROSITE" id="PS00211">
    <property type="entry name" value="ABC_TRANSPORTER_1"/>
    <property type="match status" value="1"/>
</dbReference>
<dbReference type="SMART" id="SM00382">
    <property type="entry name" value="AAA"/>
    <property type="match status" value="2"/>
</dbReference>
<accession>F2L8Q7</accession>
<dbReference type="CDD" id="cd03216">
    <property type="entry name" value="ABC_Carb_Monos_I"/>
    <property type="match status" value="1"/>
</dbReference>